<feature type="repeat" description="ANK" evidence="3">
    <location>
        <begin position="283"/>
        <end position="315"/>
    </location>
</feature>
<dbReference type="PANTHER" id="PTHR24166">
    <property type="entry name" value="ROLLING PEBBLES, ISOFORM B"/>
    <property type="match status" value="1"/>
</dbReference>
<comment type="caution">
    <text evidence="6">The sequence shown here is derived from an EMBL/GenBank/DDBJ whole genome shotgun (WGS) entry which is preliminary data.</text>
</comment>
<dbReference type="PROSITE" id="PS50088">
    <property type="entry name" value="ANK_REPEAT"/>
    <property type="match status" value="1"/>
</dbReference>
<evidence type="ECO:0000256" key="2">
    <source>
        <dbReference type="ARBA" id="ARBA00023043"/>
    </source>
</evidence>
<feature type="transmembrane region" description="Helical" evidence="5">
    <location>
        <begin position="788"/>
        <end position="818"/>
    </location>
</feature>
<keyword evidence="1" id="KW-0677">Repeat</keyword>
<keyword evidence="5" id="KW-1133">Transmembrane helix</keyword>
<gene>
    <name evidence="6" type="ORF">B0A54_17559</name>
</gene>
<dbReference type="STRING" id="329885.A0A4U0TPH8"/>
<dbReference type="SMART" id="SM00248">
    <property type="entry name" value="ANK"/>
    <property type="match status" value="3"/>
</dbReference>
<evidence type="ECO:0000256" key="5">
    <source>
        <dbReference type="SAM" id="Phobius"/>
    </source>
</evidence>
<dbReference type="EMBL" id="NAJP01000197">
    <property type="protein sequence ID" value="TKA23981.1"/>
    <property type="molecule type" value="Genomic_DNA"/>
</dbReference>
<feature type="transmembrane region" description="Helical" evidence="5">
    <location>
        <begin position="824"/>
        <end position="845"/>
    </location>
</feature>
<keyword evidence="2 3" id="KW-0040">ANK repeat</keyword>
<name>A0A4U0TPH8_9PEZI</name>
<evidence type="ECO:0000256" key="3">
    <source>
        <dbReference type="PROSITE-ProRule" id="PRU00023"/>
    </source>
</evidence>
<dbReference type="PANTHER" id="PTHR24166:SF48">
    <property type="entry name" value="PROTEIN VAPYRIN"/>
    <property type="match status" value="1"/>
</dbReference>
<feature type="compositionally biased region" description="Low complexity" evidence="4">
    <location>
        <begin position="889"/>
        <end position="899"/>
    </location>
</feature>
<keyword evidence="5" id="KW-0472">Membrane</keyword>
<keyword evidence="5" id="KW-0812">Transmembrane</keyword>
<feature type="compositionally biased region" description="Basic and acidic residues" evidence="4">
    <location>
        <begin position="907"/>
        <end position="919"/>
    </location>
</feature>
<organism evidence="6 7">
    <name type="scientific">Friedmanniomyces endolithicus</name>
    <dbReference type="NCBI Taxonomy" id="329885"/>
    <lineage>
        <taxon>Eukaryota</taxon>
        <taxon>Fungi</taxon>
        <taxon>Dikarya</taxon>
        <taxon>Ascomycota</taxon>
        <taxon>Pezizomycotina</taxon>
        <taxon>Dothideomycetes</taxon>
        <taxon>Dothideomycetidae</taxon>
        <taxon>Mycosphaerellales</taxon>
        <taxon>Teratosphaeriaceae</taxon>
        <taxon>Friedmanniomyces</taxon>
    </lineage>
</organism>
<dbReference type="OrthoDB" id="341259at2759"/>
<evidence type="ECO:0000313" key="6">
    <source>
        <dbReference type="EMBL" id="TKA23981.1"/>
    </source>
</evidence>
<protein>
    <submittedName>
        <fullName evidence="6">Uncharacterized protein</fullName>
    </submittedName>
</protein>
<dbReference type="AlphaFoldDB" id="A0A4U0TPH8"/>
<sequence>MDAGDGRLSRLSARAINELDYEARPTALSSELAERVRQTWLMYISIADCRIDHHAVSPLKRSLSYSAGEPDKQEAGNHIYSQVCELLGSTDAGSADQYKQFKALLGSRYPKGGTDLAEALGGMITMAGEQMVEKPVGTAARLSLLLRAESLEVLDRTRRNAFHMAAGFGRREDFDIVWRTLNTVPDEIRTSCLSAKDLRGWNVLHHAVERPTRTTTPAETCHILRSLLKAGAHAVLPTRDMNGYNAAHRACLQDKSAAAILLLREMSIQNRGLLDERTSESQGWRTCLHIAALYGLPDVATYLLKSRAKVDLGDSEGSTAWEVCTSPRRRNDNSTRLSSDYDAVTAFLAFRLETEAPPHWYRVLTRFSRGPRFREDKEESRLVDPQIVRFEIFPPSSPGPYILSANNYIWTLALVRWAIDQTSHKAVAAETAVTFVNESFRESGDLHNKLLYRDPAVLRGRSVASGPVLRLVSIVMPYFYSASWGYVRNRKLAPLASTVQWGGDKSPKEVHLPLTLDEYCNPWLTSKTLLGRNQDQVVWRYERERILRASPHPDPGFVLWEYNDDKELVFTKPQSESQGIVDTAQLLMVHQVWIYLVDNAPVVAFPENVLEEGPVEAALSLGGSDLEPLTVKRTLYTLSAFINLLEMSVLSGLPESPLRLFQKSIVGIAEQVEAYFKGQSPHDQVMAASDEKEYFRNISDIREELSMILSVVDQQEEVWREVKTQLKLLYPGEIDPDVTQHMSATTDYLLKLKRRIDRLDKDAERVQPLIPQILDLKRSYVAMKESHWTAVTGVAILGFTVVTIIFTPLLFVVALLAISLTVVVATEFVTLAVTAAIVVVAYLSFKAKTNWKPASASWWKQKLEATSAQSEAPKAEKARPGLRPPDIGPPDGVDAAAGAARKRRGPKQPDLEGGLEPKE</sequence>
<dbReference type="Gene3D" id="1.25.40.20">
    <property type="entry name" value="Ankyrin repeat-containing domain"/>
    <property type="match status" value="1"/>
</dbReference>
<evidence type="ECO:0000256" key="4">
    <source>
        <dbReference type="SAM" id="MobiDB-lite"/>
    </source>
</evidence>
<accession>A0A4U0TPH8</accession>
<feature type="region of interest" description="Disordered" evidence="4">
    <location>
        <begin position="867"/>
        <end position="919"/>
    </location>
</feature>
<dbReference type="InterPro" id="IPR002110">
    <property type="entry name" value="Ankyrin_rpt"/>
</dbReference>
<dbReference type="SUPFAM" id="SSF48403">
    <property type="entry name" value="Ankyrin repeat"/>
    <property type="match status" value="1"/>
</dbReference>
<dbReference type="InterPro" id="IPR050889">
    <property type="entry name" value="Dendritic_Spine_Reg/Scaffold"/>
</dbReference>
<evidence type="ECO:0000313" key="7">
    <source>
        <dbReference type="Proteomes" id="UP000310066"/>
    </source>
</evidence>
<dbReference type="Pfam" id="PF12796">
    <property type="entry name" value="Ank_2"/>
    <property type="match status" value="1"/>
</dbReference>
<dbReference type="InterPro" id="IPR036770">
    <property type="entry name" value="Ankyrin_rpt-contain_sf"/>
</dbReference>
<evidence type="ECO:0000256" key="1">
    <source>
        <dbReference type="ARBA" id="ARBA00022737"/>
    </source>
</evidence>
<dbReference type="Proteomes" id="UP000310066">
    <property type="component" value="Unassembled WGS sequence"/>
</dbReference>
<reference evidence="6 7" key="1">
    <citation type="submission" date="2017-03" db="EMBL/GenBank/DDBJ databases">
        <title>Genomes of endolithic fungi from Antarctica.</title>
        <authorList>
            <person name="Coleine C."/>
            <person name="Masonjones S."/>
            <person name="Stajich J.E."/>
        </authorList>
    </citation>
    <scope>NUCLEOTIDE SEQUENCE [LARGE SCALE GENOMIC DNA]</scope>
    <source>
        <strain evidence="6 7">CCFEE 5311</strain>
    </source>
</reference>
<proteinExistence type="predicted"/>